<dbReference type="Pfam" id="PF07228">
    <property type="entry name" value="SpoIIE"/>
    <property type="match status" value="1"/>
</dbReference>
<dbReference type="Gene3D" id="3.60.40.10">
    <property type="entry name" value="PPM-type phosphatase domain"/>
    <property type="match status" value="1"/>
</dbReference>
<feature type="transmembrane region" description="Helical" evidence="2">
    <location>
        <begin position="12"/>
        <end position="33"/>
    </location>
</feature>
<dbReference type="SUPFAM" id="SSF55781">
    <property type="entry name" value="GAF domain-like"/>
    <property type="match status" value="1"/>
</dbReference>
<feature type="transmembrane region" description="Helical" evidence="2">
    <location>
        <begin position="178"/>
        <end position="198"/>
    </location>
</feature>
<dbReference type="InterPro" id="IPR036457">
    <property type="entry name" value="PPM-type-like_dom_sf"/>
</dbReference>
<organism evidence="4 5">
    <name type="scientific">Splendidivirga corallicola</name>
    <dbReference type="NCBI Taxonomy" id="3051826"/>
    <lineage>
        <taxon>Bacteria</taxon>
        <taxon>Pseudomonadati</taxon>
        <taxon>Bacteroidota</taxon>
        <taxon>Cytophagia</taxon>
        <taxon>Cytophagales</taxon>
        <taxon>Splendidivirgaceae</taxon>
        <taxon>Splendidivirga</taxon>
    </lineage>
</organism>
<dbReference type="SUPFAM" id="SSF81606">
    <property type="entry name" value="PP2C-like"/>
    <property type="match status" value="1"/>
</dbReference>
<feature type="transmembrane region" description="Helical" evidence="2">
    <location>
        <begin position="247"/>
        <end position="270"/>
    </location>
</feature>
<feature type="domain" description="PPM-type phosphatase" evidence="3">
    <location>
        <begin position="465"/>
        <end position="686"/>
    </location>
</feature>
<feature type="transmembrane region" description="Helical" evidence="2">
    <location>
        <begin position="156"/>
        <end position="172"/>
    </location>
</feature>
<protein>
    <submittedName>
        <fullName evidence="4">SpoIIE family protein phosphatase</fullName>
    </submittedName>
</protein>
<keyword evidence="2" id="KW-1133">Transmembrane helix</keyword>
<proteinExistence type="predicted"/>
<dbReference type="Proteomes" id="UP001172082">
    <property type="component" value="Unassembled WGS sequence"/>
</dbReference>
<dbReference type="InterPro" id="IPR029016">
    <property type="entry name" value="GAF-like_dom_sf"/>
</dbReference>
<name>A0ABT8KTF7_9BACT</name>
<dbReference type="Gene3D" id="3.30.450.40">
    <property type="match status" value="1"/>
</dbReference>
<comment type="caution">
    <text evidence="4">The sequence shown here is derived from an EMBL/GenBank/DDBJ whole genome shotgun (WGS) entry which is preliminary data.</text>
</comment>
<feature type="transmembrane region" description="Helical" evidence="2">
    <location>
        <begin position="210"/>
        <end position="227"/>
    </location>
</feature>
<feature type="transmembrane region" description="Helical" evidence="2">
    <location>
        <begin position="110"/>
        <end position="135"/>
    </location>
</feature>
<accession>A0ABT8KTF7</accession>
<gene>
    <name evidence="4" type="ORF">QQ008_21725</name>
</gene>
<dbReference type="EMBL" id="JAUJEA010000009">
    <property type="protein sequence ID" value="MDN5204026.1"/>
    <property type="molecule type" value="Genomic_DNA"/>
</dbReference>
<feature type="transmembrane region" description="Helical" evidence="2">
    <location>
        <begin position="45"/>
        <end position="64"/>
    </location>
</feature>
<dbReference type="PANTHER" id="PTHR43156">
    <property type="entry name" value="STAGE II SPORULATION PROTEIN E-RELATED"/>
    <property type="match status" value="1"/>
</dbReference>
<evidence type="ECO:0000313" key="5">
    <source>
        <dbReference type="Proteomes" id="UP001172082"/>
    </source>
</evidence>
<keyword evidence="2" id="KW-0472">Membrane</keyword>
<keyword evidence="1" id="KW-0378">Hydrolase</keyword>
<keyword evidence="5" id="KW-1185">Reference proteome</keyword>
<dbReference type="InterPro" id="IPR052016">
    <property type="entry name" value="Bact_Sigma-Reg"/>
</dbReference>
<dbReference type="PANTHER" id="PTHR43156:SF2">
    <property type="entry name" value="STAGE II SPORULATION PROTEIN E"/>
    <property type="match status" value="1"/>
</dbReference>
<dbReference type="RefSeq" id="WP_346754050.1">
    <property type="nucleotide sequence ID" value="NZ_JAUJEA010000009.1"/>
</dbReference>
<keyword evidence="2" id="KW-0812">Transmembrane</keyword>
<evidence type="ECO:0000259" key="3">
    <source>
        <dbReference type="SMART" id="SM00331"/>
    </source>
</evidence>
<feature type="transmembrane region" description="Helical" evidence="2">
    <location>
        <begin position="76"/>
        <end position="98"/>
    </location>
</feature>
<evidence type="ECO:0000256" key="2">
    <source>
        <dbReference type="SAM" id="Phobius"/>
    </source>
</evidence>
<dbReference type="SMART" id="SM00331">
    <property type="entry name" value="PP2C_SIG"/>
    <property type="match status" value="1"/>
</dbReference>
<dbReference type="InterPro" id="IPR001932">
    <property type="entry name" value="PPM-type_phosphatase-like_dom"/>
</dbReference>
<sequence>MLLNKHVIRFSVIFGVLSWVLLLVVDLLILFGAINNISVGFQKEISAILLNLFFLSLYTFYTIKVVKAESINFIDLLWRVFVTGLLATIVSFAIRVFYMLLGDTSLAENVFIVNFFYHVNLGLIASFLLSTFIVWKRLILYQKTKALISRWKYFEYAILASIIFNLFGYNLYEDAPFYITLIILLIMGLVLSVNLKWVAYLNFKQKWKSILLITLTLLYLSYFFINLKSYSTEYSRILVTDLVNNLFVLAVFGFTFLYCIFSLLVILFNLPTSSVFEQKLEDVINFQRLSQSIQKGKTEQQVLEILLDSSSGAVLAEDAWIEIQGRDGKKTLLHSEKLDAEAIDEIKDAVKQTRIKNLLETDIYSIGNTNKLTATLKDTKYKSILLIPLIVQNRQVGIMGLLKDVLDGFNKEMTDIINTFANQACISIENFRLLNEAIENERYKEELKIASKVQKSLLPSSLVCNELFDISGFSESADEVGGDYYDTFQINEHKFVMVIGDVSGKGTSAAFNMSQMKGVFYSLVQLDLSPKDFMVHANAALSKCLEKTSFITLSYFVVDTKTRKIQFSRAGHCPTLFFDKSENQSFFLRNNGLGLGILRNDGYENHIQVNNLEYSCEDIIMLYTDGITEAKNEEGEEFGYNRLKEFLDENSHLDPGLIQENLILTLFDFVGGKSTYDDYTALIIKFK</sequence>
<reference evidence="4" key="1">
    <citation type="submission" date="2023-06" db="EMBL/GenBank/DDBJ databases">
        <title>Genomic of Parafulvivirga corallium.</title>
        <authorList>
            <person name="Wang G."/>
        </authorList>
    </citation>
    <scope>NUCLEOTIDE SEQUENCE</scope>
    <source>
        <strain evidence="4">BMA10</strain>
    </source>
</reference>
<evidence type="ECO:0000256" key="1">
    <source>
        <dbReference type="ARBA" id="ARBA00022801"/>
    </source>
</evidence>
<evidence type="ECO:0000313" key="4">
    <source>
        <dbReference type="EMBL" id="MDN5204026.1"/>
    </source>
</evidence>